<dbReference type="Pfam" id="PF13607">
    <property type="entry name" value="Succ_CoA_lig"/>
    <property type="match status" value="1"/>
</dbReference>
<dbReference type="PANTHER" id="PTHR42793:SF4">
    <property type="entry name" value="BLL6376 PROTEIN"/>
    <property type="match status" value="1"/>
</dbReference>
<keyword evidence="2" id="KW-0547">Nucleotide-binding</keyword>
<dbReference type="InterPro" id="IPR016102">
    <property type="entry name" value="Succinyl-CoA_synth-like"/>
</dbReference>
<accession>A0ABU0FMX2</accession>
<organism evidence="4 5">
    <name type="scientific">Labrys monachus</name>
    <dbReference type="NCBI Taxonomy" id="217067"/>
    <lineage>
        <taxon>Bacteria</taxon>
        <taxon>Pseudomonadati</taxon>
        <taxon>Pseudomonadota</taxon>
        <taxon>Alphaproteobacteria</taxon>
        <taxon>Hyphomicrobiales</taxon>
        <taxon>Xanthobacteraceae</taxon>
        <taxon>Labrys</taxon>
    </lineage>
</organism>
<protein>
    <submittedName>
        <fullName evidence="4">Acetyl-CoA synthetase</fullName>
        <ecNumber evidence="4">6.2.1.1</ecNumber>
    </submittedName>
</protein>
<gene>
    <name evidence="4" type="ORF">J3R73_005192</name>
</gene>
<dbReference type="Gene3D" id="3.40.50.720">
    <property type="entry name" value="NAD(P)-binding Rossmann-like Domain"/>
    <property type="match status" value="1"/>
</dbReference>
<sequence>MSLVDGLRRLLKPRHIAVAGGRLASIIIRECDRIGYAGPIWPIHPDKDEIAGHRAYRTVADLPEAPDATFVATPSEPTVDIVAALAERGAGAAVCYAAGFAEIGGKGVVLQERLVEAARGMPIVGPNCYGVLNLLDGCVLWADTHGAERVERGVAIITQSGNIALNITMQRRSLPIAYVIAVGNKAVGDHGDYIEALLADDRVTAIGLHIEGIEDAALFSKAAIKALEKGVPLVVLKTGRSHIGAEMAMSHTSSLAGADSLYDALFARYGIARLNDVPAFIETLKLMHVFGGLPGRRISSMSCSGGEAALIADLAADRALEFGPIPPDNAARLQELLTEKVHVANPLDYHTYIWGDRQANAAVFGEMLQSGFDLNLLVLDQPRADRGLVPDGGFDAARAAMAEAAAATGARAAVVSSLPENMREDDAKALMARGILPMQGIGDALTAISHGADYGLARGRRDRLVPLKRAALIDVAKARLLSEHESKHLLGRHGLDLPPSRIAGAVEAPSTAAALGFPVAIKIHSDRIAHKSDVGGVKLGLRTRADVTDAVASMLHLGERFLVERMVEGAVAELIVGVVRDPQFGPTLTIGAGGVLVEVLQDAAVMLLPASAEEIREKLMGLRVARLLEGFRGKPRGDIRGTIKAILAIAAFAERHADRLVELDVNPLFVLPEGRGAVAADALIRMID</sequence>
<evidence type="ECO:0000256" key="2">
    <source>
        <dbReference type="PROSITE-ProRule" id="PRU00409"/>
    </source>
</evidence>
<dbReference type="EC" id="6.2.1.1" evidence="4"/>
<dbReference type="SMART" id="SM00881">
    <property type="entry name" value="CoA_binding"/>
    <property type="match status" value="1"/>
</dbReference>
<dbReference type="SUPFAM" id="SSF56059">
    <property type="entry name" value="Glutathione synthetase ATP-binding domain-like"/>
    <property type="match status" value="1"/>
</dbReference>
<evidence type="ECO:0000313" key="5">
    <source>
        <dbReference type="Proteomes" id="UP001237448"/>
    </source>
</evidence>
<dbReference type="Pfam" id="PF13380">
    <property type="entry name" value="CoA_binding_2"/>
    <property type="match status" value="1"/>
</dbReference>
<dbReference type="Gene3D" id="3.30.470.20">
    <property type="entry name" value="ATP-grasp fold, B domain"/>
    <property type="match status" value="1"/>
</dbReference>
<dbReference type="SUPFAM" id="SSF51735">
    <property type="entry name" value="NAD(P)-binding Rossmann-fold domains"/>
    <property type="match status" value="1"/>
</dbReference>
<dbReference type="PANTHER" id="PTHR42793">
    <property type="entry name" value="COA BINDING DOMAIN CONTAINING PROTEIN"/>
    <property type="match status" value="1"/>
</dbReference>
<dbReference type="InterPro" id="IPR003781">
    <property type="entry name" value="CoA-bd"/>
</dbReference>
<dbReference type="EMBL" id="JAUSVK010000001">
    <property type="protein sequence ID" value="MDQ0395400.1"/>
    <property type="molecule type" value="Genomic_DNA"/>
</dbReference>
<dbReference type="PROSITE" id="PS50975">
    <property type="entry name" value="ATP_GRASP"/>
    <property type="match status" value="1"/>
</dbReference>
<dbReference type="InterPro" id="IPR013815">
    <property type="entry name" value="ATP_grasp_subdomain_1"/>
</dbReference>
<dbReference type="Proteomes" id="UP001237448">
    <property type="component" value="Unassembled WGS sequence"/>
</dbReference>
<keyword evidence="2" id="KW-0067">ATP-binding</keyword>
<comment type="caution">
    <text evidence="4">The sequence shown here is derived from an EMBL/GenBank/DDBJ whole genome shotgun (WGS) entry which is preliminary data.</text>
</comment>
<dbReference type="GO" id="GO:0003987">
    <property type="term" value="F:acetate-CoA ligase activity"/>
    <property type="evidence" value="ECO:0007669"/>
    <property type="project" value="UniProtKB-EC"/>
</dbReference>
<dbReference type="RefSeq" id="WP_307434060.1">
    <property type="nucleotide sequence ID" value="NZ_JAUSVK010000001.1"/>
</dbReference>
<reference evidence="4 5" key="1">
    <citation type="submission" date="2023-07" db="EMBL/GenBank/DDBJ databases">
        <title>Genomic Encyclopedia of Type Strains, Phase IV (KMG-IV): sequencing the most valuable type-strain genomes for metagenomic binning, comparative biology and taxonomic classification.</title>
        <authorList>
            <person name="Goeker M."/>
        </authorList>
    </citation>
    <scope>NUCLEOTIDE SEQUENCE [LARGE SCALE GENOMIC DNA]</scope>
    <source>
        <strain evidence="4 5">DSM 5896</strain>
    </source>
</reference>
<keyword evidence="4" id="KW-0436">Ligase</keyword>
<evidence type="ECO:0000259" key="3">
    <source>
        <dbReference type="PROSITE" id="PS50975"/>
    </source>
</evidence>
<name>A0ABU0FMX2_9HYPH</name>
<dbReference type="Gene3D" id="3.40.50.261">
    <property type="entry name" value="Succinyl-CoA synthetase domains"/>
    <property type="match status" value="2"/>
</dbReference>
<dbReference type="SUPFAM" id="SSF52210">
    <property type="entry name" value="Succinyl-CoA synthetase domains"/>
    <property type="match status" value="2"/>
</dbReference>
<evidence type="ECO:0000256" key="1">
    <source>
        <dbReference type="ARBA" id="ARBA00022532"/>
    </source>
</evidence>
<dbReference type="Pfam" id="PF13549">
    <property type="entry name" value="ATP-grasp_5"/>
    <property type="match status" value="1"/>
</dbReference>
<dbReference type="InterPro" id="IPR032875">
    <property type="entry name" value="Succ_CoA_lig_flav_dom"/>
</dbReference>
<evidence type="ECO:0000313" key="4">
    <source>
        <dbReference type="EMBL" id="MDQ0395400.1"/>
    </source>
</evidence>
<feature type="domain" description="ATP-grasp" evidence="3">
    <location>
        <begin position="487"/>
        <end position="688"/>
    </location>
</feature>
<dbReference type="InterPro" id="IPR036291">
    <property type="entry name" value="NAD(P)-bd_dom_sf"/>
</dbReference>
<dbReference type="InterPro" id="IPR011761">
    <property type="entry name" value="ATP-grasp"/>
</dbReference>
<dbReference type="Gene3D" id="3.30.1490.20">
    <property type="entry name" value="ATP-grasp fold, A domain"/>
    <property type="match status" value="1"/>
</dbReference>
<keyword evidence="5" id="KW-1185">Reference proteome</keyword>
<keyword evidence="1" id="KW-0816">Tricarboxylic acid cycle</keyword>
<proteinExistence type="predicted"/>